<sequence>MAGAGPGPPSHPAHRGMVPMTFDPLFPAYRPQFFPGQLLTAEDLSAGQDVDTGLRRLHHRMLHGWGIASGLTVTGWRGGTEVALGAGYALDAEGRELVVDDPLTVPVPPVASGPAGDPVPFALVVRWTEDEEAVVVDRAGACGTRGAVRRSDVPTVGWLDGPVREGLDVVLAEVAVHGCRLSQPPDPAARRLLNPPPTPYAASGATWPGYTPWQARQDDAGRVWAVETEVDTAEAGFGDVPVYLVNLGGDRLLSAAASPTGASCVLDGVPHVEAPEAGRFRVLVPLPAGVSVAGTAAVDVNPPAVVGHGDLLDVVATTLAWSVQWIGVQR</sequence>
<dbReference type="Proteomes" id="UP000662111">
    <property type="component" value="Unassembled WGS sequence"/>
</dbReference>
<evidence type="ECO:0000313" key="1">
    <source>
        <dbReference type="EMBL" id="GGK63487.1"/>
    </source>
</evidence>
<comment type="caution">
    <text evidence="1">The sequence shown here is derived from an EMBL/GenBank/DDBJ whole genome shotgun (WGS) entry which is preliminary data.</text>
</comment>
<proteinExistence type="predicted"/>
<evidence type="ECO:0000313" key="2">
    <source>
        <dbReference type="Proteomes" id="UP000662111"/>
    </source>
</evidence>
<keyword evidence="2" id="KW-1185">Reference proteome</keyword>
<gene>
    <name evidence="1" type="ORF">GCM10011509_09870</name>
</gene>
<name>A0ABQ2F8G0_9MICO</name>
<evidence type="ECO:0008006" key="3">
    <source>
        <dbReference type="Google" id="ProtNLM"/>
    </source>
</evidence>
<protein>
    <recommendedName>
        <fullName evidence="3">DUF4241 domain-containing protein</fullName>
    </recommendedName>
</protein>
<dbReference type="EMBL" id="BMLB01000002">
    <property type="protein sequence ID" value="GGK63487.1"/>
    <property type="molecule type" value="Genomic_DNA"/>
</dbReference>
<organism evidence="1 2">
    <name type="scientific">Ornithinimicrobium pekingense</name>
    <dbReference type="NCBI Taxonomy" id="384677"/>
    <lineage>
        <taxon>Bacteria</taxon>
        <taxon>Bacillati</taxon>
        <taxon>Actinomycetota</taxon>
        <taxon>Actinomycetes</taxon>
        <taxon>Micrococcales</taxon>
        <taxon>Ornithinimicrobiaceae</taxon>
        <taxon>Ornithinimicrobium</taxon>
    </lineage>
</organism>
<accession>A0ABQ2F8G0</accession>
<reference evidence="2" key="1">
    <citation type="journal article" date="2019" name="Int. J. Syst. Evol. Microbiol.">
        <title>The Global Catalogue of Microorganisms (GCM) 10K type strain sequencing project: providing services to taxonomists for standard genome sequencing and annotation.</title>
        <authorList>
            <consortium name="The Broad Institute Genomics Platform"/>
            <consortium name="The Broad Institute Genome Sequencing Center for Infectious Disease"/>
            <person name="Wu L."/>
            <person name="Ma J."/>
        </authorList>
    </citation>
    <scope>NUCLEOTIDE SEQUENCE [LARGE SCALE GENOMIC DNA]</scope>
    <source>
        <strain evidence="2">CGMCC 1.5362</strain>
    </source>
</reference>